<comment type="subcellular location">
    <subcellularLocation>
        <location evidence="1">Nucleus</location>
    </subcellularLocation>
</comment>
<evidence type="ECO:0000259" key="7">
    <source>
        <dbReference type="PROSITE" id="PS51360"/>
    </source>
</evidence>
<dbReference type="PANTHER" id="PTHR13115:SF8">
    <property type="entry name" value="RNA POLYMERASE-ASSOCIATED PROTEIN RTF1 HOMOLOG"/>
    <property type="match status" value="1"/>
</dbReference>
<gene>
    <name evidence="8" type="ORF">AXF42_Ash007402</name>
</gene>
<feature type="region of interest" description="Disordered" evidence="6">
    <location>
        <begin position="1"/>
        <end position="253"/>
    </location>
</feature>
<feature type="domain" description="Plus3" evidence="7">
    <location>
        <begin position="265"/>
        <end position="400"/>
    </location>
</feature>
<sequence>MADLENLLLQAAGRTGTSARRNQSRPHSRWRREGSYSDGSDSKEDDLGKSKFNKRRHSGPQVPLKKRFEPPEKDKRSNWLDDHDDRLSGDDSDSAPSVGSDLYKDEADKEALGKMSELDREMILAERSTKIDDYRLKKKARASSTRAGKSTKESPPPFPSRSRSSVRTDKTGAKTDALNELRAKRMRQQDAEGYRRSKDSVGVIGSSFGIRESSSSKPRSLTIPALDSSDSDDEGISADGKHEKSPEDIDIGDNLEDVLTSKTEPIRYEDVKGITLRRSKLAKWLMEPFFEEIVVGCFVRVGIGKTQKGPKYRLCVIKNVDASDPDRQYKLEGRTTCKWLNCVWGSEASAARWQMAMVSDSLPTDDEFKEWAREVERTGGRIPCRQDVDDKKEEIRKASTFVYSAETVKQMLQEKKSASSRPMNVAAEKDRLRKEVEVAESRGHDNEVEKLRAKLKELEDFSRQAKRIDAKAVRLAEMNRRNRAENFRNASELKPVNTSLKAGEAGYDPFSRRWTRSRNYYVPAKPGEDGNGASTNGFNGNASLISGDTKELAAVIGVEAGAAATVAALEAAAGAGKLVDTSAPVDRGTELNSLHDFDLPISLAGLQKFGGPQGVHLGFMARKQKIEAAIGYRVPENDGRRHILTLSVSDYKRRRGLL</sequence>
<reference evidence="8 9" key="1">
    <citation type="journal article" date="2017" name="Nature">
        <title>The Apostasia genome and the evolution of orchids.</title>
        <authorList>
            <person name="Zhang G.Q."/>
            <person name="Liu K.W."/>
            <person name="Li Z."/>
            <person name="Lohaus R."/>
            <person name="Hsiao Y.Y."/>
            <person name="Niu S.C."/>
            <person name="Wang J.Y."/>
            <person name="Lin Y.C."/>
            <person name="Xu Q."/>
            <person name="Chen L.J."/>
            <person name="Yoshida K."/>
            <person name="Fujiwara S."/>
            <person name="Wang Z.W."/>
            <person name="Zhang Y.Q."/>
            <person name="Mitsuda N."/>
            <person name="Wang M."/>
            <person name="Liu G.H."/>
            <person name="Pecoraro L."/>
            <person name="Huang H.X."/>
            <person name="Xiao X.J."/>
            <person name="Lin M."/>
            <person name="Wu X.Y."/>
            <person name="Wu W.L."/>
            <person name="Chen Y.Y."/>
            <person name="Chang S.B."/>
            <person name="Sakamoto S."/>
            <person name="Ohme-Takagi M."/>
            <person name="Yagi M."/>
            <person name="Zeng S.J."/>
            <person name="Shen C.Y."/>
            <person name="Yeh C.M."/>
            <person name="Luo Y.B."/>
            <person name="Tsai W.C."/>
            <person name="Van de Peer Y."/>
            <person name="Liu Z.J."/>
        </authorList>
    </citation>
    <scope>NUCLEOTIDE SEQUENCE [LARGE SCALE GENOMIC DNA]</scope>
    <source>
        <strain evidence="9">cv. Shenzhen</strain>
        <tissue evidence="8">Stem</tissue>
    </source>
</reference>
<feature type="compositionally biased region" description="Basic and acidic residues" evidence="6">
    <location>
        <begin position="31"/>
        <end position="49"/>
    </location>
</feature>
<dbReference type="GO" id="GO:0003677">
    <property type="term" value="F:DNA binding"/>
    <property type="evidence" value="ECO:0007669"/>
    <property type="project" value="InterPro"/>
</dbReference>
<evidence type="ECO:0000256" key="1">
    <source>
        <dbReference type="ARBA" id="ARBA00004123"/>
    </source>
</evidence>
<feature type="compositionally biased region" description="Basic and acidic residues" evidence="6">
    <location>
        <begin position="102"/>
        <end position="135"/>
    </location>
</feature>
<dbReference type="Proteomes" id="UP000236161">
    <property type="component" value="Unassembled WGS sequence"/>
</dbReference>
<dbReference type="PROSITE" id="PS51360">
    <property type="entry name" value="PLUS3"/>
    <property type="match status" value="1"/>
</dbReference>
<dbReference type="PANTHER" id="PTHR13115">
    <property type="entry name" value="RNA POLYMERASE-ASSOCIATED PROTEIN RTF1 HOMOLOG"/>
    <property type="match status" value="1"/>
</dbReference>
<evidence type="ECO:0000256" key="2">
    <source>
        <dbReference type="ARBA" id="ARBA00023015"/>
    </source>
</evidence>
<feature type="compositionally biased region" description="Low complexity" evidence="6">
    <location>
        <begin position="204"/>
        <end position="216"/>
    </location>
</feature>
<dbReference type="OrthoDB" id="166375at2759"/>
<dbReference type="Pfam" id="PF03126">
    <property type="entry name" value="Plus-3"/>
    <property type="match status" value="1"/>
</dbReference>
<dbReference type="STRING" id="1088818.A0A2I0BA35"/>
<dbReference type="GO" id="GO:1990269">
    <property type="term" value="F:RNA polymerase II C-terminal domain phosphoserine binding"/>
    <property type="evidence" value="ECO:0007669"/>
    <property type="project" value="TreeGrafter"/>
</dbReference>
<keyword evidence="2" id="KW-0805">Transcription regulation</keyword>
<keyword evidence="5" id="KW-0175">Coiled coil</keyword>
<dbReference type="InterPro" id="IPR036128">
    <property type="entry name" value="Plus3-like_sf"/>
</dbReference>
<dbReference type="SUPFAM" id="SSF159042">
    <property type="entry name" value="Plus3-like"/>
    <property type="match status" value="1"/>
</dbReference>
<feature type="compositionally biased region" description="Basic and acidic residues" evidence="6">
    <location>
        <begin position="66"/>
        <end position="89"/>
    </location>
</feature>
<feature type="coiled-coil region" evidence="5">
    <location>
        <begin position="441"/>
        <end position="471"/>
    </location>
</feature>
<evidence type="ECO:0000313" key="9">
    <source>
        <dbReference type="Proteomes" id="UP000236161"/>
    </source>
</evidence>
<evidence type="ECO:0000256" key="3">
    <source>
        <dbReference type="ARBA" id="ARBA00023163"/>
    </source>
</evidence>
<keyword evidence="4" id="KW-0539">Nucleus</keyword>
<name>A0A2I0BA35_9ASPA</name>
<keyword evidence="9" id="KW-1185">Reference proteome</keyword>
<evidence type="ECO:0000256" key="4">
    <source>
        <dbReference type="ARBA" id="ARBA00023242"/>
    </source>
</evidence>
<dbReference type="GO" id="GO:0016593">
    <property type="term" value="C:Cdc73/Paf1 complex"/>
    <property type="evidence" value="ECO:0007669"/>
    <property type="project" value="TreeGrafter"/>
</dbReference>
<evidence type="ECO:0000256" key="5">
    <source>
        <dbReference type="SAM" id="Coils"/>
    </source>
</evidence>
<dbReference type="AlphaFoldDB" id="A0A2I0BA35"/>
<accession>A0A2I0BA35</accession>
<protein>
    <recommendedName>
        <fullName evidence="7">Plus3 domain-containing protein</fullName>
    </recommendedName>
</protein>
<dbReference type="Gene3D" id="3.90.70.200">
    <property type="entry name" value="Plus-3 domain"/>
    <property type="match status" value="1"/>
</dbReference>
<dbReference type="InterPro" id="IPR004343">
    <property type="entry name" value="Plus-3_dom"/>
</dbReference>
<keyword evidence="3" id="KW-0804">Transcription</keyword>
<proteinExistence type="predicted"/>
<dbReference type="FunFam" id="3.90.70.200:FF:000003">
    <property type="entry name" value="RNA polymerase-associated protein RTF1"/>
    <property type="match status" value="1"/>
</dbReference>
<dbReference type="EMBL" id="KZ451903">
    <property type="protein sequence ID" value="PKA64655.1"/>
    <property type="molecule type" value="Genomic_DNA"/>
</dbReference>
<feature type="compositionally biased region" description="Basic and acidic residues" evidence="6">
    <location>
        <begin position="166"/>
        <end position="199"/>
    </location>
</feature>
<evidence type="ECO:0000256" key="6">
    <source>
        <dbReference type="SAM" id="MobiDB-lite"/>
    </source>
</evidence>
<organism evidence="8 9">
    <name type="scientific">Apostasia shenzhenica</name>
    <dbReference type="NCBI Taxonomy" id="1088818"/>
    <lineage>
        <taxon>Eukaryota</taxon>
        <taxon>Viridiplantae</taxon>
        <taxon>Streptophyta</taxon>
        <taxon>Embryophyta</taxon>
        <taxon>Tracheophyta</taxon>
        <taxon>Spermatophyta</taxon>
        <taxon>Magnoliopsida</taxon>
        <taxon>Liliopsida</taxon>
        <taxon>Asparagales</taxon>
        <taxon>Orchidaceae</taxon>
        <taxon>Apostasioideae</taxon>
        <taxon>Apostasia</taxon>
    </lineage>
</organism>
<evidence type="ECO:0000313" key="8">
    <source>
        <dbReference type="EMBL" id="PKA64655.1"/>
    </source>
</evidence>
<dbReference type="SMART" id="SM00719">
    <property type="entry name" value="Plus3"/>
    <property type="match status" value="1"/>
</dbReference>